<sequence>MAPSARSSVAQRFLERFEATKRSLVGGEVAASSAIVEPEVRHSAGGGAGSGADEDEVAEQGNFDAVIKVCGSVKLSRILAAGLEALLAGEGMRPSGPCHAVPVQRDVANGANVASLASLLCGAASSGASVKPTVDCGLVYYDRDRGLFMERIFVDGFSFVDRACSAGWANETLTPGSELTELVKLSTPQDAGAAFEHAGTRHLYLLLGSDGSNYIGIQDIRVTRKSLWQGRRREEYCNITSFFETLCELSAGGQEASNRLRDAGHETTTPAEAASAREARYDIAGNSDCSTRTTSHLRAALGATGLSLRWVRLDPPKVAAHLSSKHDVPDERLRSLESLELFCLLLLNSTKPLAAANLNMRVWYMPLLAVASTARSLVFGPVARAAPVVRGKCTASSVVLEAVLRLDGGPMVFAKAAAKEGLPLGARRASRSRVAQLRKMLCVQAKRFLAAPTAEPPGPGAWWFTYPNRGAGEKRPPLPARTADEVIPSPTPVTVGDISLIDLDDRHTCTRAPSCTRCAGTARRSERICFCPY</sequence>
<proteinExistence type="predicted"/>
<accession>A0A7S3WUB7</accession>
<protein>
    <submittedName>
        <fullName evidence="1">Uncharacterized protein</fullName>
    </submittedName>
</protein>
<dbReference type="EMBL" id="HBIR01044120">
    <property type="protein sequence ID" value="CAE0577595.1"/>
    <property type="molecule type" value="Transcribed_RNA"/>
</dbReference>
<evidence type="ECO:0000313" key="1">
    <source>
        <dbReference type="EMBL" id="CAE0577595.1"/>
    </source>
</evidence>
<reference evidence="1" key="1">
    <citation type="submission" date="2021-01" db="EMBL/GenBank/DDBJ databases">
        <authorList>
            <person name="Corre E."/>
            <person name="Pelletier E."/>
            <person name="Niang G."/>
            <person name="Scheremetjew M."/>
            <person name="Finn R."/>
            <person name="Kale V."/>
            <person name="Holt S."/>
            <person name="Cochrane G."/>
            <person name="Meng A."/>
            <person name="Brown T."/>
            <person name="Cohen L."/>
        </authorList>
    </citation>
    <scope>NUCLEOTIDE SEQUENCE</scope>
    <source>
        <strain evidence="1">379</strain>
    </source>
</reference>
<name>A0A7S3WUB7_EMIHU</name>
<gene>
    <name evidence="1" type="ORF">EHUX00137_LOCUS34440</name>
</gene>
<dbReference type="AlphaFoldDB" id="A0A7S3WUB7"/>
<organism evidence="1">
    <name type="scientific">Emiliania huxleyi</name>
    <name type="common">Coccolithophore</name>
    <name type="synonym">Pontosphaera huxleyi</name>
    <dbReference type="NCBI Taxonomy" id="2903"/>
    <lineage>
        <taxon>Eukaryota</taxon>
        <taxon>Haptista</taxon>
        <taxon>Haptophyta</taxon>
        <taxon>Prymnesiophyceae</taxon>
        <taxon>Isochrysidales</taxon>
        <taxon>Noelaerhabdaceae</taxon>
        <taxon>Emiliania</taxon>
    </lineage>
</organism>